<name>A0AAD9BVQ3_DISEL</name>
<sequence length="122" mass="13592">PPSLPQPPLVYRPVTPHNHHLSPPVPPCSLFFAVDACTTLHSGRQRTVVMGDFLSARRAHVRVPGCLIILPDSYTDSTVKDFLSLSHKPNRDHMMLIQEQIQLNDLCPSATERHRGRGQGRG</sequence>
<organism evidence="1 2">
    <name type="scientific">Dissostichus eleginoides</name>
    <name type="common">Patagonian toothfish</name>
    <name type="synonym">Dissostichus amissus</name>
    <dbReference type="NCBI Taxonomy" id="100907"/>
    <lineage>
        <taxon>Eukaryota</taxon>
        <taxon>Metazoa</taxon>
        <taxon>Chordata</taxon>
        <taxon>Craniata</taxon>
        <taxon>Vertebrata</taxon>
        <taxon>Euteleostomi</taxon>
        <taxon>Actinopterygii</taxon>
        <taxon>Neopterygii</taxon>
        <taxon>Teleostei</taxon>
        <taxon>Neoteleostei</taxon>
        <taxon>Acanthomorphata</taxon>
        <taxon>Eupercaria</taxon>
        <taxon>Perciformes</taxon>
        <taxon>Notothenioidei</taxon>
        <taxon>Nototheniidae</taxon>
        <taxon>Dissostichus</taxon>
    </lineage>
</organism>
<evidence type="ECO:0000313" key="2">
    <source>
        <dbReference type="Proteomes" id="UP001228049"/>
    </source>
</evidence>
<comment type="caution">
    <text evidence="1">The sequence shown here is derived from an EMBL/GenBank/DDBJ whole genome shotgun (WGS) entry which is preliminary data.</text>
</comment>
<feature type="non-terminal residue" evidence="1">
    <location>
        <position position="122"/>
    </location>
</feature>
<protein>
    <submittedName>
        <fullName evidence="1">Multiple organellar RNA editing factor 5 chloroplastic/mitochondrial</fullName>
    </submittedName>
</protein>
<dbReference type="AlphaFoldDB" id="A0AAD9BVQ3"/>
<dbReference type="Proteomes" id="UP001228049">
    <property type="component" value="Unassembled WGS sequence"/>
</dbReference>
<gene>
    <name evidence="1" type="ORF">KUDE01_014311</name>
</gene>
<dbReference type="EMBL" id="JASDAP010000016">
    <property type="protein sequence ID" value="KAK1889636.1"/>
    <property type="molecule type" value="Genomic_DNA"/>
</dbReference>
<accession>A0AAD9BVQ3</accession>
<proteinExistence type="predicted"/>
<keyword evidence="2" id="KW-1185">Reference proteome</keyword>
<evidence type="ECO:0000313" key="1">
    <source>
        <dbReference type="EMBL" id="KAK1889636.1"/>
    </source>
</evidence>
<reference evidence="1" key="1">
    <citation type="submission" date="2023-04" db="EMBL/GenBank/DDBJ databases">
        <title>Chromosome-level genome of Chaenocephalus aceratus.</title>
        <authorList>
            <person name="Park H."/>
        </authorList>
    </citation>
    <scope>NUCLEOTIDE SEQUENCE</scope>
    <source>
        <strain evidence="1">DE</strain>
        <tissue evidence="1">Muscle</tissue>
    </source>
</reference>
<feature type="non-terminal residue" evidence="1">
    <location>
        <position position="1"/>
    </location>
</feature>